<evidence type="ECO:0000256" key="3">
    <source>
        <dbReference type="ARBA" id="ARBA00022839"/>
    </source>
</evidence>
<dbReference type="InterPro" id="IPR012337">
    <property type="entry name" value="RNaseH-like_sf"/>
</dbReference>
<dbReference type="Pfam" id="PF00929">
    <property type="entry name" value="RNase_T"/>
    <property type="match status" value="1"/>
</dbReference>
<proteinExistence type="predicted"/>
<keyword evidence="1" id="KW-0540">Nuclease</keyword>
<keyword evidence="6" id="KW-1185">Reference proteome</keyword>
<dbReference type="SUPFAM" id="SSF53098">
    <property type="entry name" value="Ribonuclease H-like"/>
    <property type="match status" value="1"/>
</dbReference>
<dbReference type="EMBL" id="JAXCGZ010015097">
    <property type="protein sequence ID" value="KAK7071350.1"/>
    <property type="molecule type" value="Genomic_DNA"/>
</dbReference>
<feature type="domain" description="Exonuclease" evidence="4">
    <location>
        <begin position="9"/>
        <end position="90"/>
    </location>
</feature>
<evidence type="ECO:0000313" key="6">
    <source>
        <dbReference type="Proteomes" id="UP001381693"/>
    </source>
</evidence>
<keyword evidence="2" id="KW-0378">Hydrolase</keyword>
<evidence type="ECO:0000313" key="5">
    <source>
        <dbReference type="EMBL" id="KAK7071350.1"/>
    </source>
</evidence>
<accession>A0AAN9A3Q2</accession>
<sequence length="109" mass="12495">MTEEIGPTKRFLFVTCGDWDLKMMLPSQCSTSNIEVPPYFHEWLNVQSAYSNLTGKFCKGMKALLKELNLVHVGTHHRGIDDCINIANILRALAYKGCLFEPSNRYKQR</sequence>
<gene>
    <name evidence="5" type="primary">ERI3_1</name>
    <name evidence="5" type="ORF">SK128_011967</name>
</gene>
<comment type="caution">
    <text evidence="5">The sequence shown here is derived from an EMBL/GenBank/DDBJ whole genome shotgun (WGS) entry which is preliminary data.</text>
</comment>
<dbReference type="GO" id="GO:0003676">
    <property type="term" value="F:nucleic acid binding"/>
    <property type="evidence" value="ECO:0007669"/>
    <property type="project" value="InterPro"/>
</dbReference>
<name>A0AAN9A3Q2_HALRR</name>
<evidence type="ECO:0000256" key="2">
    <source>
        <dbReference type="ARBA" id="ARBA00022801"/>
    </source>
</evidence>
<dbReference type="InterPro" id="IPR051274">
    <property type="entry name" value="3-5_Exoribonuclease"/>
</dbReference>
<dbReference type="Gene3D" id="3.30.420.10">
    <property type="entry name" value="Ribonuclease H-like superfamily/Ribonuclease H"/>
    <property type="match status" value="1"/>
</dbReference>
<dbReference type="AlphaFoldDB" id="A0AAN9A3Q2"/>
<reference evidence="5 6" key="1">
    <citation type="submission" date="2023-11" db="EMBL/GenBank/DDBJ databases">
        <title>Halocaridina rubra genome assembly.</title>
        <authorList>
            <person name="Smith C."/>
        </authorList>
    </citation>
    <scope>NUCLEOTIDE SEQUENCE [LARGE SCALE GENOMIC DNA]</scope>
    <source>
        <strain evidence="5">EP-1</strain>
        <tissue evidence="5">Whole</tissue>
    </source>
</reference>
<dbReference type="GO" id="GO:0000175">
    <property type="term" value="F:3'-5'-RNA exonuclease activity"/>
    <property type="evidence" value="ECO:0007669"/>
    <property type="project" value="InterPro"/>
</dbReference>
<dbReference type="PANTHER" id="PTHR23044">
    <property type="entry name" value="3'-5' EXONUCLEASE ERI1-RELATED"/>
    <property type="match status" value="1"/>
</dbReference>
<keyword evidence="3" id="KW-0269">Exonuclease</keyword>
<evidence type="ECO:0000256" key="1">
    <source>
        <dbReference type="ARBA" id="ARBA00022722"/>
    </source>
</evidence>
<evidence type="ECO:0000259" key="4">
    <source>
        <dbReference type="Pfam" id="PF00929"/>
    </source>
</evidence>
<dbReference type="InterPro" id="IPR013520">
    <property type="entry name" value="Ribonucl_H"/>
</dbReference>
<dbReference type="PANTHER" id="PTHR23044:SF61">
    <property type="entry name" value="3'-5' EXORIBONUCLEASE 1-RELATED"/>
    <property type="match status" value="1"/>
</dbReference>
<organism evidence="5 6">
    <name type="scientific">Halocaridina rubra</name>
    <name type="common">Hawaiian red shrimp</name>
    <dbReference type="NCBI Taxonomy" id="373956"/>
    <lineage>
        <taxon>Eukaryota</taxon>
        <taxon>Metazoa</taxon>
        <taxon>Ecdysozoa</taxon>
        <taxon>Arthropoda</taxon>
        <taxon>Crustacea</taxon>
        <taxon>Multicrustacea</taxon>
        <taxon>Malacostraca</taxon>
        <taxon>Eumalacostraca</taxon>
        <taxon>Eucarida</taxon>
        <taxon>Decapoda</taxon>
        <taxon>Pleocyemata</taxon>
        <taxon>Caridea</taxon>
        <taxon>Atyoidea</taxon>
        <taxon>Atyidae</taxon>
        <taxon>Halocaridina</taxon>
    </lineage>
</organism>
<dbReference type="CDD" id="cd06133">
    <property type="entry name" value="ERI-1_3'hExo_like"/>
    <property type="match status" value="1"/>
</dbReference>
<protein>
    <submittedName>
        <fullName evidence="5">ERI1 exoribonuclease 3</fullName>
    </submittedName>
</protein>
<dbReference type="Proteomes" id="UP001381693">
    <property type="component" value="Unassembled WGS sequence"/>
</dbReference>
<dbReference type="InterPro" id="IPR036397">
    <property type="entry name" value="RNaseH_sf"/>
</dbReference>
<dbReference type="InterPro" id="IPR047201">
    <property type="entry name" value="ERI-1_3'hExo-like"/>
</dbReference>